<dbReference type="InterPro" id="IPR011650">
    <property type="entry name" value="Peptidase_M20_dimer"/>
</dbReference>
<dbReference type="EMBL" id="NBIM01000001">
    <property type="protein sequence ID" value="OXY83406.1"/>
    <property type="molecule type" value="Genomic_DNA"/>
</dbReference>
<evidence type="ECO:0000313" key="6">
    <source>
        <dbReference type="Proteomes" id="UP000242757"/>
    </source>
</evidence>
<accession>A0A233RJ31</accession>
<dbReference type="AlphaFoldDB" id="A0A233RJ31"/>
<feature type="binding site" evidence="3">
    <location>
        <position position="139"/>
    </location>
    <ligand>
        <name>Zn(2+)</name>
        <dbReference type="ChEBI" id="CHEBI:29105"/>
        <label>2</label>
    </ligand>
</feature>
<dbReference type="Proteomes" id="UP000242757">
    <property type="component" value="Unassembled WGS sequence"/>
</dbReference>
<feature type="binding site" evidence="3">
    <location>
        <position position="200"/>
    </location>
    <ligand>
        <name>Zn(2+)</name>
        <dbReference type="ChEBI" id="CHEBI:29105"/>
        <label>1</label>
    </ligand>
</feature>
<dbReference type="NCBIfam" id="TIGR01879">
    <property type="entry name" value="hydantase"/>
    <property type="match status" value="1"/>
</dbReference>
<feature type="binding site" evidence="3">
    <location>
        <position position="104"/>
    </location>
    <ligand>
        <name>Zn(2+)</name>
        <dbReference type="ChEBI" id="CHEBI:29105"/>
        <label>2</label>
    </ligand>
</feature>
<dbReference type="PIRSF" id="PIRSF001235">
    <property type="entry name" value="Amidase_carbamoylase"/>
    <property type="match status" value="1"/>
</dbReference>
<dbReference type="GO" id="GO:0016813">
    <property type="term" value="F:hydrolase activity, acting on carbon-nitrogen (but not peptide) bonds, in linear amidines"/>
    <property type="evidence" value="ECO:0007669"/>
    <property type="project" value="InterPro"/>
</dbReference>
<dbReference type="PANTHER" id="PTHR32494:SF5">
    <property type="entry name" value="ALLANTOATE AMIDOHYDROLASE"/>
    <property type="match status" value="1"/>
</dbReference>
<keyword evidence="3" id="KW-0862">Zinc</keyword>
<comment type="cofactor">
    <cofactor evidence="3">
        <name>Zn(2+)</name>
        <dbReference type="ChEBI" id="CHEBI:29105"/>
    </cofactor>
    <text evidence="3">Binds 2 Zn(2+) ions per subunit.</text>
</comment>
<name>A0A233RJ31_9GAMM</name>
<dbReference type="RefSeq" id="WP_094200180.1">
    <property type="nucleotide sequence ID" value="NZ_NBIM01000001.1"/>
</dbReference>
<dbReference type="SUPFAM" id="SSF55031">
    <property type="entry name" value="Bacterial exopeptidase dimerisation domain"/>
    <property type="match status" value="1"/>
</dbReference>
<dbReference type="PANTHER" id="PTHR32494">
    <property type="entry name" value="ALLANTOATE DEIMINASE-RELATED"/>
    <property type="match status" value="1"/>
</dbReference>
<dbReference type="NCBIfam" id="NF009527">
    <property type="entry name" value="PRK12891.1"/>
    <property type="match status" value="1"/>
</dbReference>
<dbReference type="CDD" id="cd03884">
    <property type="entry name" value="M20_bAS"/>
    <property type="match status" value="1"/>
</dbReference>
<feature type="domain" description="Peptidase M20 dimerisation" evidence="4">
    <location>
        <begin position="219"/>
        <end position="316"/>
    </location>
</feature>
<protein>
    <submittedName>
        <fullName evidence="5">Zn-dependent hydrolase</fullName>
    </submittedName>
</protein>
<feature type="binding site" evidence="3">
    <location>
        <position position="395"/>
    </location>
    <ligand>
        <name>Zn(2+)</name>
        <dbReference type="ChEBI" id="CHEBI:29105"/>
        <label>2</label>
    </ligand>
</feature>
<keyword evidence="2 5" id="KW-0378">Hydrolase</keyword>
<organism evidence="5 6">
    <name type="scientific">Oceanimonas doudoroffii</name>
    <dbReference type="NCBI Taxonomy" id="84158"/>
    <lineage>
        <taxon>Bacteria</taxon>
        <taxon>Pseudomonadati</taxon>
        <taxon>Pseudomonadota</taxon>
        <taxon>Gammaproteobacteria</taxon>
        <taxon>Aeromonadales</taxon>
        <taxon>Aeromonadaceae</taxon>
        <taxon>Oceanimonas</taxon>
    </lineage>
</organism>
<comment type="caution">
    <text evidence="5">The sequence shown here is derived from an EMBL/GenBank/DDBJ whole genome shotgun (WGS) entry which is preliminary data.</text>
</comment>
<dbReference type="InterPro" id="IPR010158">
    <property type="entry name" value="Amidase_Cbmase"/>
</dbReference>
<dbReference type="InterPro" id="IPR002933">
    <property type="entry name" value="Peptidase_M20"/>
</dbReference>
<gene>
    <name evidence="5" type="ORF">B6S08_07950</name>
</gene>
<reference evidence="5 6" key="1">
    <citation type="submission" date="2017-08" db="EMBL/GenBank/DDBJ databases">
        <title>A Genome Sequence of Oceanimonas doudoroffii ATCC 27123T.</title>
        <authorList>
            <person name="Brennan M.A."/>
            <person name="Maclea K.S."/>
            <person name="Mcclelland W.D."/>
            <person name="Trachtenberg A.M."/>
        </authorList>
    </citation>
    <scope>NUCLEOTIDE SEQUENCE [LARGE SCALE GENOMIC DNA]</scope>
    <source>
        <strain evidence="5 6">ATCC 27123</strain>
    </source>
</reference>
<dbReference type="Pfam" id="PF01546">
    <property type="entry name" value="Peptidase_M20"/>
    <property type="match status" value="1"/>
</dbReference>
<sequence length="431" mass="46582">MTIAINQPLTTDALRVDGSRLWASLMDLARVGATPKGGNCRLALTDEDRQGRDLVAGWLRDTGLDIRVDRLGNIFARRPGRNNDLPPVVTGSHIDTQPTGGRFDGNYGVLAGLEVMRVLNEQSITTEAPMEVVIWTNEEGSRFVPVMMGSGAFAGMFTPEAALAARDHDGISVADELTRIGYAGDMPVGGRTLGAYFEAHIEQGPVLEKEQLQVGVVTGSLGLSWFDVVVTGQEAHAGPTPMEYRRDALQTACALVSDILTLAEPHAPHGRVTCGEFRVFPNSRNVIPGRVNFSVDLRHLEPAVLTAMEQRLRELCELCDTQGNNAGIEVELLEVQRIPPTPFAPKLVERVRACAEALAIPHRDMVTGAGHDAVYISRVAPTAMIFVPCVDGISHNECEDAKPEDLEAGANILLHAMLQTAEPIHPTDQAQ</sequence>
<keyword evidence="3" id="KW-0479">Metal-binding</keyword>
<dbReference type="OrthoDB" id="9808195at2"/>
<dbReference type="Pfam" id="PF07687">
    <property type="entry name" value="M20_dimer"/>
    <property type="match status" value="1"/>
</dbReference>
<dbReference type="SUPFAM" id="SSF53187">
    <property type="entry name" value="Zn-dependent exopeptidases"/>
    <property type="match status" value="1"/>
</dbReference>
<feature type="binding site" evidence="3">
    <location>
        <position position="104"/>
    </location>
    <ligand>
        <name>Zn(2+)</name>
        <dbReference type="ChEBI" id="CHEBI:29105"/>
        <label>1</label>
    </ligand>
</feature>
<dbReference type="GO" id="GO:0046872">
    <property type="term" value="F:metal ion binding"/>
    <property type="evidence" value="ECO:0007669"/>
    <property type="project" value="UniProtKB-KW"/>
</dbReference>
<dbReference type="Gene3D" id="3.40.630.10">
    <property type="entry name" value="Zn peptidases"/>
    <property type="match status" value="1"/>
</dbReference>
<dbReference type="NCBIfam" id="NF006771">
    <property type="entry name" value="PRK09290.1-5"/>
    <property type="match status" value="1"/>
</dbReference>
<evidence type="ECO:0000259" key="4">
    <source>
        <dbReference type="Pfam" id="PF07687"/>
    </source>
</evidence>
<dbReference type="InterPro" id="IPR036264">
    <property type="entry name" value="Bact_exopeptidase_dim_dom"/>
</dbReference>
<evidence type="ECO:0000313" key="5">
    <source>
        <dbReference type="EMBL" id="OXY83406.1"/>
    </source>
</evidence>
<evidence type="ECO:0000256" key="2">
    <source>
        <dbReference type="ARBA" id="ARBA00022801"/>
    </source>
</evidence>
<dbReference type="Gene3D" id="3.30.70.360">
    <property type="match status" value="1"/>
</dbReference>
<dbReference type="NCBIfam" id="NF006769">
    <property type="entry name" value="PRK09290.1-3"/>
    <property type="match status" value="1"/>
</dbReference>
<feature type="binding site" evidence="3">
    <location>
        <position position="93"/>
    </location>
    <ligand>
        <name>Zn(2+)</name>
        <dbReference type="ChEBI" id="CHEBI:29105"/>
        <label>1</label>
    </ligand>
</feature>
<evidence type="ECO:0000256" key="1">
    <source>
        <dbReference type="ARBA" id="ARBA00006153"/>
    </source>
</evidence>
<proteinExistence type="inferred from homology"/>
<comment type="similarity">
    <text evidence="1">Belongs to the peptidase M20 family.</text>
</comment>
<keyword evidence="6" id="KW-1185">Reference proteome</keyword>
<evidence type="ECO:0000256" key="3">
    <source>
        <dbReference type="PIRSR" id="PIRSR001235-1"/>
    </source>
</evidence>